<evidence type="ECO:0000256" key="6">
    <source>
        <dbReference type="ARBA" id="ARBA00022840"/>
    </source>
</evidence>
<evidence type="ECO:0000256" key="2">
    <source>
        <dbReference type="ARBA" id="ARBA00005983"/>
    </source>
</evidence>
<comment type="cofactor">
    <cofactor evidence="1">
        <name>Mg(2+)</name>
        <dbReference type="ChEBI" id="CHEBI:18420"/>
    </cofactor>
</comment>
<dbReference type="Pfam" id="PF00781">
    <property type="entry name" value="DAGK_cat"/>
    <property type="match status" value="1"/>
</dbReference>
<protein>
    <submittedName>
        <fullName evidence="10">Diacylglycerol kinase</fullName>
    </submittedName>
</protein>
<dbReference type="GO" id="GO:0005524">
    <property type="term" value="F:ATP binding"/>
    <property type="evidence" value="ECO:0007669"/>
    <property type="project" value="UniProtKB-KW"/>
</dbReference>
<keyword evidence="3" id="KW-0808">Transferase</keyword>
<dbReference type="InterPro" id="IPR016064">
    <property type="entry name" value="NAD/diacylglycerol_kinase_sf"/>
</dbReference>
<evidence type="ECO:0000256" key="4">
    <source>
        <dbReference type="ARBA" id="ARBA00022741"/>
    </source>
</evidence>
<accession>A0A510HHU3</accession>
<dbReference type="EMBL" id="AP019791">
    <property type="protein sequence ID" value="BBL78223.1"/>
    <property type="molecule type" value="Genomic_DNA"/>
</dbReference>
<reference evidence="10" key="1">
    <citation type="journal article" date="2019" name="Microbiol. Resour. Announc.">
        <title>Complete Genome Sequence of Rubrobacter xylanophilus Strain AA3-22, Isolated from Arima Onsen in Japan.</title>
        <authorList>
            <person name="Tomariguchi N."/>
            <person name="Miyazaki K."/>
        </authorList>
    </citation>
    <scope>NUCLEOTIDE SEQUENCE [LARGE SCALE GENOMIC DNA]</scope>
    <source>
        <strain evidence="10">AA3-22</strain>
    </source>
</reference>
<dbReference type="InterPro" id="IPR017438">
    <property type="entry name" value="ATP-NAD_kinase_N"/>
</dbReference>
<dbReference type="Pfam" id="PF19279">
    <property type="entry name" value="YegS_C"/>
    <property type="match status" value="1"/>
</dbReference>
<keyword evidence="8" id="KW-1208">Phospholipid metabolism</keyword>
<dbReference type="SUPFAM" id="SSF111331">
    <property type="entry name" value="NAD kinase/diacylglycerol kinase-like"/>
    <property type="match status" value="1"/>
</dbReference>
<dbReference type="SMART" id="SM00046">
    <property type="entry name" value="DAGKc"/>
    <property type="match status" value="1"/>
</dbReference>
<gene>
    <name evidence="10" type="ORF">RxyAA322_00770</name>
</gene>
<dbReference type="GO" id="GO:0016301">
    <property type="term" value="F:kinase activity"/>
    <property type="evidence" value="ECO:0007669"/>
    <property type="project" value="UniProtKB-KW"/>
</dbReference>
<evidence type="ECO:0000256" key="3">
    <source>
        <dbReference type="ARBA" id="ARBA00022679"/>
    </source>
</evidence>
<dbReference type="Gene3D" id="3.40.50.10330">
    <property type="entry name" value="Probable inorganic polyphosphate/atp-NAD kinase, domain 1"/>
    <property type="match status" value="1"/>
</dbReference>
<sequence>MHGMREEAVIIGNPASGRVSMRRLKLCAEALERGGMRAEVWPTERPKHATELATLAGARLVVAAGGDGTINEVINGLHREARLGILPLGTANVLARELGIPLSPERACRRILEGRAVRIDLGVARDASGAERRFACMAGIGFDASVVLEVTPGIKRRLRRTAFALMAFKVFLTSEIPPFEVSCGGERRRARFAIVANGHNYGGDFWSAEHASLTNGRLEVVLVERVRSLLRPDILATILAKRPLSRRMPSVSVPGVEARPLGGSPVPVQLDGEAWGRLPMSFRIEPSALTVLR</sequence>
<dbReference type="InterPro" id="IPR001206">
    <property type="entry name" value="Diacylglycerol_kinase_cat_dom"/>
</dbReference>
<dbReference type="Proteomes" id="UP000318065">
    <property type="component" value="Chromosome"/>
</dbReference>
<evidence type="ECO:0000259" key="9">
    <source>
        <dbReference type="PROSITE" id="PS50146"/>
    </source>
</evidence>
<evidence type="ECO:0000313" key="10">
    <source>
        <dbReference type="EMBL" id="BBL78223.1"/>
    </source>
</evidence>
<feature type="domain" description="DAGKc" evidence="9">
    <location>
        <begin position="43"/>
        <end position="128"/>
    </location>
</feature>
<keyword evidence="6" id="KW-0067">ATP-binding</keyword>
<keyword evidence="7" id="KW-0444">Lipid biosynthesis</keyword>
<evidence type="ECO:0000313" key="11">
    <source>
        <dbReference type="Proteomes" id="UP000318065"/>
    </source>
</evidence>
<dbReference type="PANTHER" id="PTHR12358:SF106">
    <property type="entry name" value="LIPID KINASE YEGS"/>
    <property type="match status" value="1"/>
</dbReference>
<proteinExistence type="inferred from homology"/>
<keyword evidence="4" id="KW-0547">Nucleotide-binding</keyword>
<dbReference type="InterPro" id="IPR045540">
    <property type="entry name" value="YegS/DAGK_C"/>
</dbReference>
<evidence type="ECO:0000256" key="7">
    <source>
        <dbReference type="ARBA" id="ARBA00023209"/>
    </source>
</evidence>
<evidence type="ECO:0000256" key="8">
    <source>
        <dbReference type="ARBA" id="ARBA00023264"/>
    </source>
</evidence>
<keyword evidence="7" id="KW-0594">Phospholipid biosynthesis</keyword>
<dbReference type="InterPro" id="IPR050187">
    <property type="entry name" value="Lipid_Phosphate_FormReg"/>
</dbReference>
<dbReference type="Gene3D" id="2.60.200.40">
    <property type="match status" value="1"/>
</dbReference>
<keyword evidence="11" id="KW-1185">Reference proteome</keyword>
<comment type="similarity">
    <text evidence="2">Belongs to the diacylglycerol/lipid kinase family.</text>
</comment>
<dbReference type="PANTHER" id="PTHR12358">
    <property type="entry name" value="SPHINGOSINE KINASE"/>
    <property type="match status" value="1"/>
</dbReference>
<keyword evidence="7" id="KW-0443">Lipid metabolism</keyword>
<dbReference type="GO" id="GO:0005886">
    <property type="term" value="C:plasma membrane"/>
    <property type="evidence" value="ECO:0007669"/>
    <property type="project" value="TreeGrafter"/>
</dbReference>
<dbReference type="AlphaFoldDB" id="A0A510HHU3"/>
<organism evidence="10 11">
    <name type="scientific">Rubrobacter xylanophilus</name>
    <dbReference type="NCBI Taxonomy" id="49319"/>
    <lineage>
        <taxon>Bacteria</taxon>
        <taxon>Bacillati</taxon>
        <taxon>Actinomycetota</taxon>
        <taxon>Rubrobacteria</taxon>
        <taxon>Rubrobacterales</taxon>
        <taxon>Rubrobacteraceae</taxon>
        <taxon>Rubrobacter</taxon>
    </lineage>
</organism>
<dbReference type="GO" id="GO:0008654">
    <property type="term" value="P:phospholipid biosynthetic process"/>
    <property type="evidence" value="ECO:0007669"/>
    <property type="project" value="UniProtKB-KW"/>
</dbReference>
<evidence type="ECO:0000256" key="5">
    <source>
        <dbReference type="ARBA" id="ARBA00022777"/>
    </source>
</evidence>
<keyword evidence="5 10" id="KW-0418">Kinase</keyword>
<name>A0A510HHU3_9ACTN</name>
<dbReference type="RefSeq" id="WP_143526391.1">
    <property type="nucleotide sequence ID" value="NZ_AP019791.1"/>
</dbReference>
<evidence type="ECO:0000256" key="1">
    <source>
        <dbReference type="ARBA" id="ARBA00001946"/>
    </source>
</evidence>
<dbReference type="OrthoDB" id="3171056at2"/>
<dbReference type="PROSITE" id="PS50146">
    <property type="entry name" value="DAGK"/>
    <property type="match status" value="1"/>
</dbReference>